<dbReference type="OrthoDB" id="429813at2759"/>
<feature type="domain" description="Fatty acyl-CoA reductase C-terminal" evidence="5">
    <location>
        <begin position="409"/>
        <end position="504"/>
    </location>
</feature>
<organism evidence="7 8">
    <name type="scientific">Erythranthe guttata</name>
    <name type="common">Yellow monkey flower</name>
    <name type="synonym">Mimulus guttatus</name>
    <dbReference type="NCBI Taxonomy" id="4155"/>
    <lineage>
        <taxon>Eukaryota</taxon>
        <taxon>Viridiplantae</taxon>
        <taxon>Streptophyta</taxon>
        <taxon>Embryophyta</taxon>
        <taxon>Tracheophyta</taxon>
        <taxon>Spermatophyta</taxon>
        <taxon>Magnoliopsida</taxon>
        <taxon>eudicotyledons</taxon>
        <taxon>Gunneridae</taxon>
        <taxon>Pentapetalae</taxon>
        <taxon>asterids</taxon>
        <taxon>lamiids</taxon>
        <taxon>Lamiales</taxon>
        <taxon>Phrymaceae</taxon>
        <taxon>Erythranthe</taxon>
    </lineage>
</organism>
<keyword evidence="8" id="KW-1185">Reference proteome</keyword>
<keyword evidence="4" id="KW-0560">Oxidoreductase</keyword>
<gene>
    <name evidence="7" type="ORF">MIMGU_mgv1a004914mg</name>
</gene>
<comment type="catalytic activity">
    <reaction evidence="4">
        <text>a long-chain fatty acyl-CoA + 2 NADPH + 2 H(+) = a long-chain primary fatty alcohol + 2 NADP(+) + CoA</text>
        <dbReference type="Rhea" id="RHEA:52716"/>
        <dbReference type="ChEBI" id="CHEBI:15378"/>
        <dbReference type="ChEBI" id="CHEBI:57287"/>
        <dbReference type="ChEBI" id="CHEBI:57783"/>
        <dbReference type="ChEBI" id="CHEBI:58349"/>
        <dbReference type="ChEBI" id="CHEBI:77396"/>
        <dbReference type="ChEBI" id="CHEBI:83139"/>
        <dbReference type="EC" id="1.2.1.84"/>
    </reaction>
</comment>
<dbReference type="GO" id="GO:0080019">
    <property type="term" value="F:alcohol-forming very long-chain fatty acyl-CoA reductase activity"/>
    <property type="evidence" value="ECO:0000318"/>
    <property type="project" value="GO_Central"/>
</dbReference>
<evidence type="ECO:0000313" key="7">
    <source>
        <dbReference type="EMBL" id="EYU36076.1"/>
    </source>
</evidence>
<dbReference type="Proteomes" id="UP000030748">
    <property type="component" value="Unassembled WGS sequence"/>
</dbReference>
<evidence type="ECO:0000256" key="2">
    <source>
        <dbReference type="ARBA" id="ARBA00022516"/>
    </source>
</evidence>
<feature type="domain" description="Thioester reductase (TE)" evidence="6">
    <location>
        <begin position="17"/>
        <end position="320"/>
    </location>
</feature>
<dbReference type="Pfam" id="PF07993">
    <property type="entry name" value="NAD_binding_4"/>
    <property type="match status" value="1"/>
</dbReference>
<reference evidence="7 8" key="1">
    <citation type="journal article" date="2013" name="Proc. Natl. Acad. Sci. U.S.A.">
        <title>Fine-scale variation in meiotic recombination in Mimulus inferred from population shotgun sequencing.</title>
        <authorList>
            <person name="Hellsten U."/>
            <person name="Wright K.M."/>
            <person name="Jenkins J."/>
            <person name="Shu S."/>
            <person name="Yuan Y."/>
            <person name="Wessler S.R."/>
            <person name="Schmutz J."/>
            <person name="Willis J.H."/>
            <person name="Rokhsar D.S."/>
        </authorList>
    </citation>
    <scope>NUCLEOTIDE SEQUENCE [LARGE SCALE GENOMIC DNA]</scope>
    <source>
        <strain evidence="8">cv. DUN x IM62</strain>
    </source>
</reference>
<dbReference type="GO" id="GO:0010345">
    <property type="term" value="P:suberin biosynthetic process"/>
    <property type="evidence" value="ECO:0000318"/>
    <property type="project" value="GO_Central"/>
</dbReference>
<dbReference type="PANTHER" id="PTHR11011">
    <property type="entry name" value="MALE STERILITY PROTEIN 2-RELATED"/>
    <property type="match status" value="1"/>
</dbReference>
<keyword evidence="4" id="KW-0521">NADP</keyword>
<evidence type="ECO:0000256" key="4">
    <source>
        <dbReference type="RuleBase" id="RU363097"/>
    </source>
</evidence>
<dbReference type="EMBL" id="KI630592">
    <property type="protein sequence ID" value="EYU36076.1"/>
    <property type="molecule type" value="Genomic_DNA"/>
</dbReference>
<dbReference type="AlphaFoldDB" id="A0A022R760"/>
<dbReference type="InterPro" id="IPR036291">
    <property type="entry name" value="NAD(P)-bd_dom_sf"/>
</dbReference>
<dbReference type="KEGG" id="egt:105959061"/>
<proteinExistence type="inferred from homology"/>
<accession>A0A022R760</accession>
<evidence type="ECO:0000256" key="3">
    <source>
        <dbReference type="ARBA" id="ARBA00023098"/>
    </source>
</evidence>
<dbReference type="GO" id="GO:0035336">
    <property type="term" value="P:long-chain fatty-acyl-CoA metabolic process"/>
    <property type="evidence" value="ECO:0000318"/>
    <property type="project" value="GO_Central"/>
</dbReference>
<name>A0A022R760_ERYGU</name>
<dbReference type="PhylomeDB" id="A0A022R760"/>
<keyword evidence="3 4" id="KW-0443">Lipid metabolism</keyword>
<evidence type="ECO:0000259" key="5">
    <source>
        <dbReference type="Pfam" id="PF03015"/>
    </source>
</evidence>
<evidence type="ECO:0000313" key="8">
    <source>
        <dbReference type="Proteomes" id="UP000030748"/>
    </source>
</evidence>
<dbReference type="InterPro" id="IPR033640">
    <property type="entry name" value="FAR_C"/>
</dbReference>
<dbReference type="PANTHER" id="PTHR11011:SF105">
    <property type="entry name" value="FATTY ACYL-COA REDUCTASE"/>
    <property type="match status" value="1"/>
</dbReference>
<evidence type="ECO:0000256" key="1">
    <source>
        <dbReference type="ARBA" id="ARBA00005928"/>
    </source>
</evidence>
<dbReference type="Pfam" id="PF03015">
    <property type="entry name" value="Sterile"/>
    <property type="match status" value="1"/>
</dbReference>
<dbReference type="eggNOG" id="KOG1221">
    <property type="taxonomic scope" value="Eukaryota"/>
</dbReference>
<dbReference type="Gene3D" id="3.40.50.720">
    <property type="entry name" value="NAD(P)-binding Rossmann-like Domain"/>
    <property type="match status" value="1"/>
</dbReference>
<protein>
    <recommendedName>
        <fullName evidence="4">Fatty acyl-CoA reductase</fullName>
        <ecNumber evidence="4">1.2.1.84</ecNumber>
    </recommendedName>
</protein>
<comment type="function">
    <text evidence="4">Catalyzes the reduction of fatty acyl-CoA to fatty alcohols.</text>
</comment>
<dbReference type="InterPro" id="IPR026055">
    <property type="entry name" value="FAR"/>
</dbReference>
<dbReference type="STRING" id="4155.A0A022R760"/>
<dbReference type="OMA" id="SAWHIHE"/>
<comment type="similarity">
    <text evidence="1 4">Belongs to the fatty acyl-CoA reductase family.</text>
</comment>
<sequence>MEANKIVEKFDGKTILITGATGFLAKILVEKILRVQPNIKTLFLLIRAPNVVSAEQRLHQEIVDTELFRVLRDKLGENITTFLSSKIIPVSGDVSKEKFGIGDAELIGKMYGEIDFIINSAATTRFDERYDDALDINAFGAMHILNFAKKCTKLKLLLHVSTAYVHGTRSGVIVEKPFRMGETLQGAKLTYLDLDAEKKLLQQTKTRLHSHNIPNDDFIQSLRDFGIQRAILHGWPNTYSFTKAMGEMVFEKFKENVNVVIVRPPIITSTCREPFPGWMEGLRTLDSIFVSYAKRKIKFFLGDPDSVLDVIPGDMVVNGILVAMAAHDTDKPGTENDDDELANNIYHIGSSLRNPMSFKQLKWFMYHYLQKKPFINNKGNPINVGKPATLSSMASFHRHISIRYLPFLKVLKVLNALLCNRYESSYTNAKRKINHSLRLAELYKPYLFFRGIYDDANAENLRTAMKSESDANAEMFDFDPKSIQWEEYFINTHFPGIVKYVLKK</sequence>
<dbReference type="InterPro" id="IPR013120">
    <property type="entry name" value="FAR_NAD-bd"/>
</dbReference>
<dbReference type="GO" id="GO:0102965">
    <property type="term" value="F:alcohol-forming long-chain fatty acyl-CoA reductase activity"/>
    <property type="evidence" value="ECO:0007669"/>
    <property type="project" value="UniProtKB-EC"/>
</dbReference>
<evidence type="ECO:0000259" key="6">
    <source>
        <dbReference type="Pfam" id="PF07993"/>
    </source>
</evidence>
<dbReference type="CDD" id="cd09071">
    <property type="entry name" value="FAR_C"/>
    <property type="match status" value="1"/>
</dbReference>
<dbReference type="CDD" id="cd05236">
    <property type="entry name" value="FAR-N_SDR_e"/>
    <property type="match status" value="1"/>
</dbReference>
<dbReference type="EC" id="1.2.1.84" evidence="4"/>
<keyword evidence="2 4" id="KW-0444">Lipid biosynthesis</keyword>
<dbReference type="SUPFAM" id="SSF51735">
    <property type="entry name" value="NAD(P)-binding Rossmann-fold domains"/>
    <property type="match status" value="1"/>
</dbReference>